<dbReference type="Gene3D" id="3.90.180.10">
    <property type="entry name" value="Medium-chain alcohol dehydrogenases, catalytic domain"/>
    <property type="match status" value="1"/>
</dbReference>
<name>A0A835HNC2_9MAGN</name>
<comment type="caution">
    <text evidence="4">The sequence shown here is derived from an EMBL/GenBank/DDBJ whole genome shotgun (WGS) entry which is preliminary data.</text>
</comment>
<dbReference type="GO" id="GO:0046872">
    <property type="term" value="F:metal ion binding"/>
    <property type="evidence" value="ECO:0007669"/>
    <property type="project" value="UniProtKB-KW"/>
</dbReference>
<dbReference type="OrthoDB" id="1879366at2759"/>
<evidence type="ECO:0000256" key="1">
    <source>
        <dbReference type="ARBA" id="ARBA00022723"/>
    </source>
</evidence>
<reference evidence="4 5" key="1">
    <citation type="submission" date="2020-10" db="EMBL/GenBank/DDBJ databases">
        <title>The Coptis chinensis genome and diversification of protoberbering-type alkaloids.</title>
        <authorList>
            <person name="Wang B."/>
            <person name="Shu S."/>
            <person name="Song C."/>
            <person name="Liu Y."/>
        </authorList>
    </citation>
    <scope>NUCLEOTIDE SEQUENCE [LARGE SCALE GENOMIC DNA]</scope>
    <source>
        <strain evidence="4">HL-2020</strain>
        <tissue evidence="4">Leaf</tissue>
    </source>
</reference>
<keyword evidence="1" id="KW-0479">Metal-binding</keyword>
<organism evidence="4 5">
    <name type="scientific">Coptis chinensis</name>
    <dbReference type="NCBI Taxonomy" id="261450"/>
    <lineage>
        <taxon>Eukaryota</taxon>
        <taxon>Viridiplantae</taxon>
        <taxon>Streptophyta</taxon>
        <taxon>Embryophyta</taxon>
        <taxon>Tracheophyta</taxon>
        <taxon>Spermatophyta</taxon>
        <taxon>Magnoliopsida</taxon>
        <taxon>Ranunculales</taxon>
        <taxon>Ranunculaceae</taxon>
        <taxon>Coptidoideae</taxon>
        <taxon>Coptis</taxon>
    </lineage>
</organism>
<gene>
    <name evidence="4" type="ORF">IFM89_020254</name>
</gene>
<dbReference type="InterPro" id="IPR047109">
    <property type="entry name" value="CAD-like"/>
</dbReference>
<protein>
    <submittedName>
        <fullName evidence="4">Uncharacterized protein</fullName>
    </submittedName>
</protein>
<dbReference type="AlphaFoldDB" id="A0A835HNC2"/>
<keyword evidence="3" id="KW-0560">Oxidoreductase</keyword>
<dbReference type="EMBL" id="JADFTS010000006">
    <property type="protein sequence ID" value="KAF9601487.1"/>
    <property type="molecule type" value="Genomic_DNA"/>
</dbReference>
<evidence type="ECO:0000256" key="2">
    <source>
        <dbReference type="ARBA" id="ARBA00022833"/>
    </source>
</evidence>
<proteinExistence type="predicted"/>
<dbReference type="Gene3D" id="3.40.50.720">
    <property type="entry name" value="NAD(P)-binding Rossmann-like Domain"/>
    <property type="match status" value="1"/>
</dbReference>
<dbReference type="PANTHER" id="PTHR42683">
    <property type="entry name" value="ALDEHYDE REDUCTASE"/>
    <property type="match status" value="1"/>
</dbReference>
<evidence type="ECO:0000313" key="4">
    <source>
        <dbReference type="EMBL" id="KAF9601487.1"/>
    </source>
</evidence>
<sequence length="79" mass="8671">MVTELFLDFIVDTASGDHPFDPYMALLKTIGSKTLSGSVTGGTKDTREMLELCAANKIYPGIEVIPIDYINEALERIYG</sequence>
<dbReference type="GO" id="GO:0016616">
    <property type="term" value="F:oxidoreductase activity, acting on the CH-OH group of donors, NAD or NADP as acceptor"/>
    <property type="evidence" value="ECO:0007669"/>
    <property type="project" value="InterPro"/>
</dbReference>
<keyword evidence="5" id="KW-1185">Reference proteome</keyword>
<dbReference type="Proteomes" id="UP000631114">
    <property type="component" value="Unassembled WGS sequence"/>
</dbReference>
<accession>A0A835HNC2</accession>
<evidence type="ECO:0000256" key="3">
    <source>
        <dbReference type="ARBA" id="ARBA00023002"/>
    </source>
</evidence>
<keyword evidence="2" id="KW-0862">Zinc</keyword>
<evidence type="ECO:0000313" key="5">
    <source>
        <dbReference type="Proteomes" id="UP000631114"/>
    </source>
</evidence>